<evidence type="ECO:0000256" key="1">
    <source>
        <dbReference type="SAM" id="MobiDB-lite"/>
    </source>
</evidence>
<evidence type="ECO:0000313" key="2">
    <source>
        <dbReference type="EMBL" id="EJX02049.1"/>
    </source>
</evidence>
<reference evidence="2" key="1">
    <citation type="journal article" date="2012" name="PLoS ONE">
        <title>Gene sets for utilization of primary and secondary nutrition supplies in the distal gut of endangered iberian lynx.</title>
        <authorList>
            <person name="Alcaide M."/>
            <person name="Messina E."/>
            <person name="Richter M."/>
            <person name="Bargiela R."/>
            <person name="Peplies J."/>
            <person name="Huws S.A."/>
            <person name="Newbold C.J."/>
            <person name="Golyshin P.N."/>
            <person name="Simon M.A."/>
            <person name="Lopez G."/>
            <person name="Yakimov M.M."/>
            <person name="Ferrer M."/>
        </authorList>
    </citation>
    <scope>NUCLEOTIDE SEQUENCE</scope>
</reference>
<feature type="region of interest" description="Disordered" evidence="1">
    <location>
        <begin position="1"/>
        <end position="31"/>
    </location>
</feature>
<gene>
    <name evidence="2" type="ORF">EVA_09846</name>
</gene>
<comment type="caution">
    <text evidence="2">The sequence shown here is derived from an EMBL/GenBank/DDBJ whole genome shotgun (WGS) entry which is preliminary data.</text>
</comment>
<protein>
    <submittedName>
        <fullName evidence="2">Uncharacterized protein</fullName>
    </submittedName>
</protein>
<dbReference type="AlphaFoldDB" id="J9G5D2"/>
<organism evidence="2">
    <name type="scientific">gut metagenome</name>
    <dbReference type="NCBI Taxonomy" id="749906"/>
    <lineage>
        <taxon>unclassified sequences</taxon>
        <taxon>metagenomes</taxon>
        <taxon>organismal metagenomes</taxon>
    </lineage>
</organism>
<sequence length="45" mass="4817">MPSQGCRSVGPHPGPKVHCQDRSPNSKCPKECSPVRYPENAVAQG</sequence>
<dbReference type="EMBL" id="AMCI01002705">
    <property type="protein sequence ID" value="EJX02049.1"/>
    <property type="molecule type" value="Genomic_DNA"/>
</dbReference>
<name>J9G5D2_9ZZZZ</name>
<proteinExistence type="predicted"/>
<accession>J9G5D2</accession>